<dbReference type="CDD" id="cd00609">
    <property type="entry name" value="AAT_like"/>
    <property type="match status" value="1"/>
</dbReference>
<name>A0ABR9BMU9_9GAMM</name>
<evidence type="ECO:0000256" key="5">
    <source>
        <dbReference type="ARBA" id="ARBA00022898"/>
    </source>
</evidence>
<dbReference type="PANTHER" id="PTHR46383">
    <property type="entry name" value="ASPARTATE AMINOTRANSFERASE"/>
    <property type="match status" value="1"/>
</dbReference>
<dbReference type="InterPro" id="IPR050596">
    <property type="entry name" value="AspAT/PAT-like"/>
</dbReference>
<organism evidence="8 9">
    <name type="scientific">Photobacterium arenosum</name>
    <dbReference type="NCBI Taxonomy" id="2774143"/>
    <lineage>
        <taxon>Bacteria</taxon>
        <taxon>Pseudomonadati</taxon>
        <taxon>Pseudomonadota</taxon>
        <taxon>Gammaproteobacteria</taxon>
        <taxon>Vibrionales</taxon>
        <taxon>Vibrionaceae</taxon>
        <taxon>Photobacterium</taxon>
    </lineage>
</organism>
<evidence type="ECO:0000256" key="2">
    <source>
        <dbReference type="ARBA" id="ARBA00007441"/>
    </source>
</evidence>
<comment type="caution">
    <text evidence="8">The sequence shown here is derived from an EMBL/GenBank/DDBJ whole genome shotgun (WGS) entry which is preliminary data.</text>
</comment>
<dbReference type="EMBL" id="JACYTP010000008">
    <property type="protein sequence ID" value="MBD8513641.1"/>
    <property type="molecule type" value="Genomic_DNA"/>
</dbReference>
<evidence type="ECO:0000256" key="3">
    <source>
        <dbReference type="ARBA" id="ARBA00022576"/>
    </source>
</evidence>
<dbReference type="InterPro" id="IPR015424">
    <property type="entry name" value="PyrdxlP-dep_Trfase"/>
</dbReference>
<gene>
    <name evidence="8" type="ORF">IFO68_13250</name>
</gene>
<dbReference type="GO" id="GO:0008483">
    <property type="term" value="F:transaminase activity"/>
    <property type="evidence" value="ECO:0007669"/>
    <property type="project" value="UniProtKB-KW"/>
</dbReference>
<reference evidence="8 9" key="1">
    <citation type="submission" date="2020-09" db="EMBL/GenBank/DDBJ databases">
        <title>Photobacterium sp. CAU 1568 isolated from sand of Sido Beach.</title>
        <authorList>
            <person name="Kim W."/>
        </authorList>
    </citation>
    <scope>NUCLEOTIDE SEQUENCE [LARGE SCALE GENOMIC DNA]</scope>
    <source>
        <strain evidence="8 9">CAU 1568</strain>
    </source>
</reference>
<dbReference type="Gene3D" id="3.90.1150.10">
    <property type="entry name" value="Aspartate Aminotransferase, domain 1"/>
    <property type="match status" value="1"/>
</dbReference>
<dbReference type="InterPro" id="IPR015422">
    <property type="entry name" value="PyrdxlP-dep_Trfase_small"/>
</dbReference>
<evidence type="ECO:0000256" key="1">
    <source>
        <dbReference type="ARBA" id="ARBA00001933"/>
    </source>
</evidence>
<evidence type="ECO:0000256" key="4">
    <source>
        <dbReference type="ARBA" id="ARBA00022679"/>
    </source>
</evidence>
<dbReference type="SUPFAM" id="SSF53383">
    <property type="entry name" value="PLP-dependent transferases"/>
    <property type="match status" value="1"/>
</dbReference>
<comment type="cofactor">
    <cofactor evidence="1 6">
        <name>pyridoxal 5'-phosphate</name>
        <dbReference type="ChEBI" id="CHEBI:597326"/>
    </cofactor>
</comment>
<keyword evidence="3 6" id="KW-0032">Aminotransferase</keyword>
<dbReference type="PANTHER" id="PTHR46383:SF1">
    <property type="entry name" value="ASPARTATE AMINOTRANSFERASE"/>
    <property type="match status" value="1"/>
</dbReference>
<dbReference type="Proteomes" id="UP000649768">
    <property type="component" value="Unassembled WGS sequence"/>
</dbReference>
<evidence type="ECO:0000256" key="6">
    <source>
        <dbReference type="RuleBase" id="RU000481"/>
    </source>
</evidence>
<evidence type="ECO:0000259" key="7">
    <source>
        <dbReference type="Pfam" id="PF00155"/>
    </source>
</evidence>
<proteinExistence type="inferred from homology"/>
<sequence>MSIQLSNRIRTIQRSATYEILDKVCILKSQGKDILDFGGGEPNFSTPEHISKKAIDHIKCGDTHYTPSRGKKELLSAIAKKLFEENNIRVDPDKELIATPSAKHALFISLMATLDYGDEIIIPTPSWVSYQEMARLIGATPVSLPLQKSNKFTITSQALEEKYSDKTKAILINSPNNPLGKMLSETEIRDIVSFAIDKNIILIVDEIYEKVIYDNHQHFSIAAYPGAFERTITVNGFSKAYAMTGWRLGYVAGPELIISEILKIQQHTVGCAGSFIQQGGIEALTGNQAPITEMLAEYQTRRRLIVEGLNQIPGIECDYPDGALYVFPNIEGVRVGKSTEFAHWLLLTAGVAVTPGVAFGEGGEGYVRLSFATSRDAIEQALERIHRAVAAI</sequence>
<dbReference type="InterPro" id="IPR004838">
    <property type="entry name" value="NHTrfase_class1_PyrdxlP-BS"/>
</dbReference>
<comment type="similarity">
    <text evidence="2 6">Belongs to the class-I pyridoxal-phosphate-dependent aminotransferase family.</text>
</comment>
<evidence type="ECO:0000313" key="8">
    <source>
        <dbReference type="EMBL" id="MBD8513641.1"/>
    </source>
</evidence>
<accession>A0ABR9BMU9</accession>
<protein>
    <recommendedName>
        <fullName evidence="6">Aminotransferase</fullName>
        <ecNumber evidence="6">2.6.1.-</ecNumber>
    </recommendedName>
</protein>
<dbReference type="RefSeq" id="WP_192016334.1">
    <property type="nucleotide sequence ID" value="NZ_JACYTP010000008.1"/>
</dbReference>
<keyword evidence="4 6" id="KW-0808">Transferase</keyword>
<feature type="domain" description="Aminotransferase class I/classII large" evidence="7">
    <location>
        <begin position="32"/>
        <end position="385"/>
    </location>
</feature>
<dbReference type="Pfam" id="PF00155">
    <property type="entry name" value="Aminotran_1_2"/>
    <property type="match status" value="1"/>
</dbReference>
<dbReference type="EC" id="2.6.1.-" evidence="6"/>
<dbReference type="PROSITE" id="PS00105">
    <property type="entry name" value="AA_TRANSFER_CLASS_1"/>
    <property type="match status" value="1"/>
</dbReference>
<keyword evidence="9" id="KW-1185">Reference proteome</keyword>
<dbReference type="InterPro" id="IPR004839">
    <property type="entry name" value="Aminotransferase_I/II_large"/>
</dbReference>
<dbReference type="InterPro" id="IPR015421">
    <property type="entry name" value="PyrdxlP-dep_Trfase_major"/>
</dbReference>
<keyword evidence="5" id="KW-0663">Pyridoxal phosphate</keyword>
<evidence type="ECO:0000313" key="9">
    <source>
        <dbReference type="Proteomes" id="UP000649768"/>
    </source>
</evidence>
<dbReference type="Gene3D" id="3.40.640.10">
    <property type="entry name" value="Type I PLP-dependent aspartate aminotransferase-like (Major domain)"/>
    <property type="match status" value="1"/>
</dbReference>